<dbReference type="AlphaFoldDB" id="A0AAW9SC41"/>
<keyword evidence="2" id="KW-1185">Reference proteome</keyword>
<dbReference type="Proteomes" id="UP001403385">
    <property type="component" value="Unassembled WGS sequence"/>
</dbReference>
<protein>
    <recommendedName>
        <fullName evidence="3">Copper chaperone</fullName>
    </recommendedName>
</protein>
<evidence type="ECO:0000313" key="2">
    <source>
        <dbReference type="Proteomes" id="UP001403385"/>
    </source>
</evidence>
<evidence type="ECO:0008006" key="3">
    <source>
        <dbReference type="Google" id="ProtNLM"/>
    </source>
</evidence>
<comment type="caution">
    <text evidence="1">The sequence shown here is derived from an EMBL/GenBank/DDBJ whole genome shotgun (WGS) entry which is preliminary data.</text>
</comment>
<proteinExistence type="predicted"/>
<accession>A0AAW9SC41</accession>
<gene>
    <name evidence="1" type="ORF">AAG747_18560</name>
</gene>
<dbReference type="EMBL" id="JBDKWZ010000011">
    <property type="protein sequence ID" value="MEN7549934.1"/>
    <property type="molecule type" value="Genomic_DNA"/>
</dbReference>
<evidence type="ECO:0000313" key="1">
    <source>
        <dbReference type="EMBL" id="MEN7549934.1"/>
    </source>
</evidence>
<sequence length="80" mass="9226">MRIQSITTKKEVFVFRTNLPEKVPVKLPLDHLPGVIEWNTDLEDCDRILRVVSEGANLNEVIHSIKALGYQCEELEDKCF</sequence>
<name>A0AAW9SC41_9BACT</name>
<reference evidence="1 2" key="1">
    <citation type="submission" date="2024-04" db="EMBL/GenBank/DDBJ databases">
        <title>Novel genus in family Flammeovirgaceae.</title>
        <authorList>
            <person name="Nguyen T.H."/>
            <person name="Vuong T.Q."/>
            <person name="Le H."/>
            <person name="Kim S.-G."/>
        </authorList>
    </citation>
    <scope>NUCLEOTIDE SEQUENCE [LARGE SCALE GENOMIC DNA]</scope>
    <source>
        <strain evidence="1 2">JCM 23209</strain>
    </source>
</reference>
<dbReference type="RefSeq" id="WP_346822713.1">
    <property type="nucleotide sequence ID" value="NZ_JBDKWZ010000011.1"/>
</dbReference>
<organism evidence="1 2">
    <name type="scientific">Rapidithrix thailandica</name>
    <dbReference type="NCBI Taxonomy" id="413964"/>
    <lineage>
        <taxon>Bacteria</taxon>
        <taxon>Pseudomonadati</taxon>
        <taxon>Bacteroidota</taxon>
        <taxon>Cytophagia</taxon>
        <taxon>Cytophagales</taxon>
        <taxon>Flammeovirgaceae</taxon>
        <taxon>Rapidithrix</taxon>
    </lineage>
</organism>